<dbReference type="Proteomes" id="UP000180166">
    <property type="component" value="Chromosome"/>
</dbReference>
<accession>A0ABC8ARS0</accession>
<sequence length="34" mass="3458">MPIINLGSAAIDLASTLTGIAANITYLLKAWGLA</sequence>
<dbReference type="AlphaFoldDB" id="A0ABC8ARS0"/>
<name>A0ABC8ARS0_9NOCA</name>
<dbReference type="KEGG" id="nsr:NS506_02816"/>
<protein>
    <submittedName>
        <fullName evidence="1">Uncharacterized protein</fullName>
    </submittedName>
</protein>
<evidence type="ECO:0000313" key="2">
    <source>
        <dbReference type="Proteomes" id="UP000180166"/>
    </source>
</evidence>
<organism evidence="1 2">
    <name type="scientific">Nocardia seriolae</name>
    <dbReference type="NCBI Taxonomy" id="37332"/>
    <lineage>
        <taxon>Bacteria</taxon>
        <taxon>Bacillati</taxon>
        <taxon>Actinomycetota</taxon>
        <taxon>Actinomycetes</taxon>
        <taxon>Mycobacteriales</taxon>
        <taxon>Nocardiaceae</taxon>
        <taxon>Nocardia</taxon>
    </lineage>
</organism>
<gene>
    <name evidence="1" type="ORF">NS506_02816</name>
</gene>
<proteinExistence type="predicted"/>
<evidence type="ECO:0000313" key="1">
    <source>
        <dbReference type="EMBL" id="APA96876.1"/>
    </source>
</evidence>
<reference evidence="1 2" key="1">
    <citation type="submission" date="2016-10" db="EMBL/GenBank/DDBJ databases">
        <title>Genome sequence of Nocardia seriolae strain EM150506, isolated from Anguila japonica.</title>
        <authorList>
            <person name="Han H.-J."/>
        </authorList>
    </citation>
    <scope>NUCLEOTIDE SEQUENCE [LARGE SCALE GENOMIC DNA]</scope>
    <source>
        <strain evidence="1 2">EM150506</strain>
    </source>
</reference>
<dbReference type="EMBL" id="CP017839">
    <property type="protein sequence ID" value="APA96876.1"/>
    <property type="molecule type" value="Genomic_DNA"/>
</dbReference>